<feature type="chain" id="PRO_5016314114" evidence="1">
    <location>
        <begin position="20"/>
        <end position="94"/>
    </location>
</feature>
<evidence type="ECO:0000256" key="1">
    <source>
        <dbReference type="SAM" id="SignalP"/>
    </source>
</evidence>
<keyword evidence="1" id="KW-0732">Signal</keyword>
<gene>
    <name evidence="2" type="ORF">TSUD_159110</name>
</gene>
<keyword evidence="3" id="KW-1185">Reference proteome</keyword>
<evidence type="ECO:0000313" key="3">
    <source>
        <dbReference type="Proteomes" id="UP000242715"/>
    </source>
</evidence>
<sequence>MTLRCGCSLLFSDLFVLFADKLRLTKDLVDPLSVQVVDSHLARRSEFSLPVKLLFPIFNLISSLANLHNPAFLFTDNCSDLLADDFLAVNLFCQ</sequence>
<dbReference type="Proteomes" id="UP000242715">
    <property type="component" value="Unassembled WGS sequence"/>
</dbReference>
<reference evidence="3" key="1">
    <citation type="journal article" date="2017" name="Front. Plant Sci.">
        <title>Climate Clever Clovers: New Paradigm to Reduce the Environmental Footprint of Ruminants by Breeding Low Methanogenic Forages Utilizing Haplotype Variation.</title>
        <authorList>
            <person name="Kaur P."/>
            <person name="Appels R."/>
            <person name="Bayer P.E."/>
            <person name="Keeble-Gagnere G."/>
            <person name="Wang J."/>
            <person name="Hirakawa H."/>
            <person name="Shirasawa K."/>
            <person name="Vercoe P."/>
            <person name="Stefanova K."/>
            <person name="Durmic Z."/>
            <person name="Nichols P."/>
            <person name="Revell C."/>
            <person name="Isobe S.N."/>
            <person name="Edwards D."/>
            <person name="Erskine W."/>
        </authorList>
    </citation>
    <scope>NUCLEOTIDE SEQUENCE [LARGE SCALE GENOMIC DNA]</scope>
    <source>
        <strain evidence="3">cv. Daliak</strain>
    </source>
</reference>
<evidence type="ECO:0000313" key="2">
    <source>
        <dbReference type="EMBL" id="GAU39479.1"/>
    </source>
</evidence>
<protein>
    <submittedName>
        <fullName evidence="2">Uncharacterized protein</fullName>
    </submittedName>
</protein>
<dbReference type="EMBL" id="DF973763">
    <property type="protein sequence ID" value="GAU39479.1"/>
    <property type="molecule type" value="Genomic_DNA"/>
</dbReference>
<organism evidence="2 3">
    <name type="scientific">Trifolium subterraneum</name>
    <name type="common">Subterranean clover</name>
    <dbReference type="NCBI Taxonomy" id="3900"/>
    <lineage>
        <taxon>Eukaryota</taxon>
        <taxon>Viridiplantae</taxon>
        <taxon>Streptophyta</taxon>
        <taxon>Embryophyta</taxon>
        <taxon>Tracheophyta</taxon>
        <taxon>Spermatophyta</taxon>
        <taxon>Magnoliopsida</taxon>
        <taxon>eudicotyledons</taxon>
        <taxon>Gunneridae</taxon>
        <taxon>Pentapetalae</taxon>
        <taxon>rosids</taxon>
        <taxon>fabids</taxon>
        <taxon>Fabales</taxon>
        <taxon>Fabaceae</taxon>
        <taxon>Papilionoideae</taxon>
        <taxon>50 kb inversion clade</taxon>
        <taxon>NPAAA clade</taxon>
        <taxon>Hologalegina</taxon>
        <taxon>IRL clade</taxon>
        <taxon>Trifolieae</taxon>
        <taxon>Trifolium</taxon>
    </lineage>
</organism>
<feature type="signal peptide" evidence="1">
    <location>
        <begin position="1"/>
        <end position="19"/>
    </location>
</feature>
<accession>A0A2Z6P6U6</accession>
<name>A0A2Z6P6U6_TRISU</name>
<proteinExistence type="predicted"/>
<dbReference type="AlphaFoldDB" id="A0A2Z6P6U6"/>